<keyword evidence="1" id="KW-0812">Transmembrane</keyword>
<comment type="caution">
    <text evidence="3">The sequence shown here is derived from an EMBL/GenBank/DDBJ whole genome shotgun (WGS) entry which is preliminary data.</text>
</comment>
<proteinExistence type="predicted"/>
<dbReference type="EMBL" id="MAPZ01000027">
    <property type="protein sequence ID" value="OBY09700.1"/>
    <property type="molecule type" value="Genomic_DNA"/>
</dbReference>
<dbReference type="eggNOG" id="COG5298">
    <property type="taxonomic scope" value="Bacteria"/>
</dbReference>
<dbReference type="InterPro" id="IPR018763">
    <property type="entry name" value="DUF2334"/>
</dbReference>
<keyword evidence="4" id="KW-1185">Reference proteome</keyword>
<protein>
    <recommendedName>
        <fullName evidence="2">Copper amine oxidase-like N-terminal domain-containing protein</fullName>
    </recommendedName>
</protein>
<dbReference type="GeneID" id="42777081"/>
<name>A0A174X6F7_9CLOT</name>
<sequence>MSKKKKIILSTLLSILSIAILYGILFYFSFFQGFVTVKDNKVQSKLLPNDDFKSSYTPKLNFKNTKEELVSDVKVNILSNIDASIPVIKKSQRHYIPLDYVCKTLGYNLTKSNNTFTISNSNHTITLNENSYTKGNESLYLRGNILTKNNQAFISISDIEEVFNLISVYTFENQTINIFKAPQNNLQNNSSKKSSNGKIALVRLEDFTAGEGISSETNQPKFKAMANFLSNSGIKYHIAWIPRFKAPNDNIDNDLLTVDTFENAAFINLLDYFINHGALIGLHGYTHQAGDSRSAVGTELSRKINSSEEETRAVIENAIDTATTLNIPFGFFESSHYKASSAQKSIIEEYFQYIYEPKNYLIYTKLQKTKNNNLYIPTPLSYVRDLDANPIIKKLNKPTPGLLASFFYHSTKELDFIEVDTSNNVFDVDYSIESPLQQIVKSLNENKYITTHVTELKN</sequence>
<dbReference type="InterPro" id="IPR036582">
    <property type="entry name" value="Mao_N_sf"/>
</dbReference>
<keyword evidence="1" id="KW-0472">Membrane</keyword>
<accession>A0A174X6F7</accession>
<evidence type="ECO:0000256" key="1">
    <source>
        <dbReference type="SAM" id="Phobius"/>
    </source>
</evidence>
<dbReference type="InterPro" id="IPR012854">
    <property type="entry name" value="Cu_amine_oxidase-like_N"/>
</dbReference>
<keyword evidence="1" id="KW-1133">Transmembrane helix</keyword>
<organism evidence="3 4">
    <name type="scientific">Clostridium paraputrificum</name>
    <dbReference type="NCBI Taxonomy" id="29363"/>
    <lineage>
        <taxon>Bacteria</taxon>
        <taxon>Bacillati</taxon>
        <taxon>Bacillota</taxon>
        <taxon>Clostridia</taxon>
        <taxon>Eubacteriales</taxon>
        <taxon>Clostridiaceae</taxon>
        <taxon>Clostridium</taxon>
    </lineage>
</organism>
<dbReference type="Pfam" id="PF10096">
    <property type="entry name" value="DUF2334"/>
    <property type="match status" value="1"/>
</dbReference>
<evidence type="ECO:0000259" key="2">
    <source>
        <dbReference type="Pfam" id="PF07833"/>
    </source>
</evidence>
<dbReference type="AlphaFoldDB" id="A0A174X6F7"/>
<evidence type="ECO:0000313" key="3">
    <source>
        <dbReference type="EMBL" id="OBY09700.1"/>
    </source>
</evidence>
<evidence type="ECO:0000313" key="4">
    <source>
        <dbReference type="Proteomes" id="UP000092714"/>
    </source>
</evidence>
<dbReference type="Proteomes" id="UP000092714">
    <property type="component" value="Unassembled WGS sequence"/>
</dbReference>
<dbReference type="Pfam" id="PF07833">
    <property type="entry name" value="Cu_amine_oxidN1"/>
    <property type="match status" value="1"/>
</dbReference>
<feature type="transmembrane region" description="Helical" evidence="1">
    <location>
        <begin position="7"/>
        <end position="30"/>
    </location>
</feature>
<gene>
    <name evidence="3" type="ORF">CP373A1_14635</name>
</gene>
<dbReference type="RefSeq" id="WP_027099236.1">
    <property type="nucleotide sequence ID" value="NZ_CABHIH010000010.1"/>
</dbReference>
<reference evidence="3 4" key="1">
    <citation type="submission" date="2016-06" db="EMBL/GenBank/DDBJ databases">
        <authorList>
            <person name="Kjaerup R.B."/>
            <person name="Dalgaard T.S."/>
            <person name="Juul-Madsen H.R."/>
        </authorList>
    </citation>
    <scope>NUCLEOTIDE SEQUENCE [LARGE SCALE GENOMIC DNA]</scope>
    <source>
        <strain evidence="3 4">373-A1</strain>
    </source>
</reference>
<dbReference type="SUPFAM" id="SSF55383">
    <property type="entry name" value="Copper amine oxidase, domain N"/>
    <property type="match status" value="1"/>
</dbReference>
<dbReference type="OrthoDB" id="2339428at2"/>
<feature type="domain" description="Copper amine oxidase-like N-terminal" evidence="2">
    <location>
        <begin position="86"/>
        <end position="177"/>
    </location>
</feature>